<dbReference type="AlphaFoldDB" id="A0A9D2HS93"/>
<feature type="transmembrane region" description="Helical" evidence="1">
    <location>
        <begin position="86"/>
        <end position="105"/>
    </location>
</feature>
<evidence type="ECO:0000313" key="3">
    <source>
        <dbReference type="Proteomes" id="UP000823860"/>
    </source>
</evidence>
<keyword evidence="1" id="KW-0472">Membrane</keyword>
<keyword evidence="1" id="KW-1133">Transmembrane helix</keyword>
<keyword evidence="1" id="KW-0812">Transmembrane</keyword>
<feature type="transmembrane region" description="Helical" evidence="1">
    <location>
        <begin position="30"/>
        <end position="48"/>
    </location>
</feature>
<proteinExistence type="predicted"/>
<organism evidence="2 3">
    <name type="scientific">Candidatus Bacteroides intestinavium</name>
    <dbReference type="NCBI Taxonomy" id="2838469"/>
    <lineage>
        <taxon>Bacteria</taxon>
        <taxon>Pseudomonadati</taxon>
        <taxon>Bacteroidota</taxon>
        <taxon>Bacteroidia</taxon>
        <taxon>Bacteroidales</taxon>
        <taxon>Bacteroidaceae</taxon>
        <taxon>Bacteroides</taxon>
    </lineage>
</organism>
<gene>
    <name evidence="2" type="ORF">H9785_11445</name>
</gene>
<evidence type="ECO:0000313" key="2">
    <source>
        <dbReference type="EMBL" id="HJA84565.1"/>
    </source>
</evidence>
<dbReference type="Proteomes" id="UP000823860">
    <property type="component" value="Unassembled WGS sequence"/>
</dbReference>
<reference evidence="2" key="1">
    <citation type="journal article" date="2021" name="PeerJ">
        <title>Extensive microbial diversity within the chicken gut microbiome revealed by metagenomics and culture.</title>
        <authorList>
            <person name="Gilroy R."/>
            <person name="Ravi A."/>
            <person name="Getino M."/>
            <person name="Pursley I."/>
            <person name="Horton D.L."/>
            <person name="Alikhan N.F."/>
            <person name="Baker D."/>
            <person name="Gharbi K."/>
            <person name="Hall N."/>
            <person name="Watson M."/>
            <person name="Adriaenssens E.M."/>
            <person name="Foster-Nyarko E."/>
            <person name="Jarju S."/>
            <person name="Secka A."/>
            <person name="Antonio M."/>
            <person name="Oren A."/>
            <person name="Chaudhuri R.R."/>
            <person name="La Ragione R."/>
            <person name="Hildebrand F."/>
            <person name="Pallen M.J."/>
        </authorList>
    </citation>
    <scope>NUCLEOTIDE SEQUENCE</scope>
    <source>
        <strain evidence="2">ChiHecec1B25-7008</strain>
    </source>
</reference>
<accession>A0A9D2HS93</accession>
<reference evidence="2" key="2">
    <citation type="submission" date="2021-04" db="EMBL/GenBank/DDBJ databases">
        <authorList>
            <person name="Gilroy R."/>
        </authorList>
    </citation>
    <scope>NUCLEOTIDE SEQUENCE</scope>
    <source>
        <strain evidence="2">ChiHecec1B25-7008</strain>
    </source>
</reference>
<protein>
    <submittedName>
        <fullName evidence="2">Uncharacterized protein</fullName>
    </submittedName>
</protein>
<feature type="transmembrane region" description="Helical" evidence="1">
    <location>
        <begin position="60"/>
        <end position="80"/>
    </location>
</feature>
<sequence>MKNLIPAFFAVGAVMSLAGALIYITKWPLAPYIFMVGSILVAIAQIFSPPKKSSVNIRRLHRQQVFGALLLVATGPLMIFLHGNEWIVSLTLAAIIELFTSIRLPQEEEKEKNQRSVDGH</sequence>
<evidence type="ECO:0000256" key="1">
    <source>
        <dbReference type="SAM" id="Phobius"/>
    </source>
</evidence>
<dbReference type="EMBL" id="DWZE01000138">
    <property type="protein sequence ID" value="HJA84565.1"/>
    <property type="molecule type" value="Genomic_DNA"/>
</dbReference>
<comment type="caution">
    <text evidence="2">The sequence shown here is derived from an EMBL/GenBank/DDBJ whole genome shotgun (WGS) entry which is preliminary data.</text>
</comment>
<name>A0A9D2HS93_9BACE</name>